<keyword evidence="9" id="KW-1185">Reference proteome</keyword>
<keyword evidence="3 4" id="KW-0413">Isomerase</keyword>
<evidence type="ECO:0000313" key="8">
    <source>
        <dbReference type="EMBL" id="KAL0636432.1"/>
    </source>
</evidence>
<organism evidence="8 9">
    <name type="scientific">Discina gigas</name>
    <dbReference type="NCBI Taxonomy" id="1032678"/>
    <lineage>
        <taxon>Eukaryota</taxon>
        <taxon>Fungi</taxon>
        <taxon>Dikarya</taxon>
        <taxon>Ascomycota</taxon>
        <taxon>Pezizomycotina</taxon>
        <taxon>Pezizomycetes</taxon>
        <taxon>Pezizales</taxon>
        <taxon>Discinaceae</taxon>
        <taxon>Discina</taxon>
    </lineage>
</organism>
<dbReference type="PROSITE" id="PS50198">
    <property type="entry name" value="PPIC_PPIASE_2"/>
    <property type="match status" value="1"/>
</dbReference>
<evidence type="ECO:0000313" key="9">
    <source>
        <dbReference type="Proteomes" id="UP001447188"/>
    </source>
</evidence>
<dbReference type="PROSITE" id="PS50020">
    <property type="entry name" value="WW_DOMAIN_2"/>
    <property type="match status" value="1"/>
</dbReference>
<dbReference type="Proteomes" id="UP001447188">
    <property type="component" value="Unassembled WGS sequence"/>
</dbReference>
<dbReference type="GO" id="GO:0003755">
    <property type="term" value="F:peptidyl-prolyl cis-trans isomerase activity"/>
    <property type="evidence" value="ECO:0007669"/>
    <property type="project" value="UniProtKB-EC"/>
</dbReference>
<dbReference type="SUPFAM" id="SSF51045">
    <property type="entry name" value="WW domain"/>
    <property type="match status" value="1"/>
</dbReference>
<dbReference type="InterPro" id="IPR001202">
    <property type="entry name" value="WW_dom"/>
</dbReference>
<protein>
    <recommendedName>
        <fullName evidence="5">Peptidyl-prolyl cis-trans isomerase</fullName>
        <ecNumber evidence="5">5.2.1.8</ecNumber>
    </recommendedName>
</protein>
<evidence type="ECO:0000256" key="1">
    <source>
        <dbReference type="ARBA" id="ARBA00000971"/>
    </source>
</evidence>
<evidence type="ECO:0000256" key="5">
    <source>
        <dbReference type="RuleBase" id="RU363014"/>
    </source>
</evidence>
<dbReference type="Pfam" id="PF00639">
    <property type="entry name" value="Rotamase"/>
    <property type="match status" value="1"/>
</dbReference>
<dbReference type="InterPro" id="IPR046357">
    <property type="entry name" value="PPIase_dom_sf"/>
</dbReference>
<proteinExistence type="predicted"/>
<keyword evidence="2 4" id="KW-0697">Rotamase</keyword>
<dbReference type="PROSITE" id="PS01159">
    <property type="entry name" value="WW_DOMAIN_1"/>
    <property type="match status" value="1"/>
</dbReference>
<dbReference type="PANTHER" id="PTHR10657">
    <property type="entry name" value="PEPTIDYL-PROLYL CIS-TRANS ISOMERASE"/>
    <property type="match status" value="1"/>
</dbReference>
<name>A0ABR3GKY1_9PEZI</name>
<evidence type="ECO:0000256" key="2">
    <source>
        <dbReference type="ARBA" id="ARBA00023110"/>
    </source>
</evidence>
<comment type="catalytic activity">
    <reaction evidence="1 5">
        <text>[protein]-peptidylproline (omega=180) = [protein]-peptidylproline (omega=0)</text>
        <dbReference type="Rhea" id="RHEA:16237"/>
        <dbReference type="Rhea" id="RHEA-COMP:10747"/>
        <dbReference type="Rhea" id="RHEA-COMP:10748"/>
        <dbReference type="ChEBI" id="CHEBI:83833"/>
        <dbReference type="ChEBI" id="CHEBI:83834"/>
        <dbReference type="EC" id="5.2.1.8"/>
    </reaction>
</comment>
<sequence>MSTEETGLPADWSIRHSKSKNLPYYFNTATNASQWEPPAEAESEKLKVYMAKKFPVTTLTPSEGGGQAGKIRCSHLLVKHDGSRRPSSWKEASITRSKDEAMKIIIAFEERVRDGSVNLADLALTESDCSSARKRGDLGFFGRGEMQKEFEDAAFALKPGEMSHPVETASGIHLIERLE</sequence>
<feature type="domain" description="PpiC" evidence="7">
    <location>
        <begin position="68"/>
        <end position="179"/>
    </location>
</feature>
<dbReference type="InterPro" id="IPR036020">
    <property type="entry name" value="WW_dom_sf"/>
</dbReference>
<accession>A0ABR3GKY1</accession>
<evidence type="ECO:0000256" key="3">
    <source>
        <dbReference type="ARBA" id="ARBA00023235"/>
    </source>
</evidence>
<dbReference type="Gene3D" id="2.20.70.10">
    <property type="match status" value="1"/>
</dbReference>
<dbReference type="Gene3D" id="3.10.50.40">
    <property type="match status" value="1"/>
</dbReference>
<feature type="domain" description="WW" evidence="6">
    <location>
        <begin position="6"/>
        <end position="40"/>
    </location>
</feature>
<evidence type="ECO:0000259" key="6">
    <source>
        <dbReference type="PROSITE" id="PS50020"/>
    </source>
</evidence>
<dbReference type="Pfam" id="PF00397">
    <property type="entry name" value="WW"/>
    <property type="match status" value="1"/>
</dbReference>
<dbReference type="SUPFAM" id="SSF54534">
    <property type="entry name" value="FKBP-like"/>
    <property type="match status" value="1"/>
</dbReference>
<dbReference type="EC" id="5.2.1.8" evidence="5"/>
<dbReference type="InterPro" id="IPR000297">
    <property type="entry name" value="PPIase_PpiC"/>
</dbReference>
<dbReference type="InterPro" id="IPR051370">
    <property type="entry name" value="PPIase_Pin1"/>
</dbReference>
<comment type="caution">
    <text evidence="8">The sequence shown here is derived from an EMBL/GenBank/DDBJ whole genome shotgun (WGS) entry which is preliminary data.</text>
</comment>
<dbReference type="PANTHER" id="PTHR10657:SF4">
    <property type="entry name" value="PEPTIDYL-PROLYL CIS-TRANS ISOMERASE-RELATED"/>
    <property type="match status" value="1"/>
</dbReference>
<dbReference type="CDD" id="cd00201">
    <property type="entry name" value="WW"/>
    <property type="match status" value="1"/>
</dbReference>
<dbReference type="SMART" id="SM00456">
    <property type="entry name" value="WW"/>
    <property type="match status" value="1"/>
</dbReference>
<evidence type="ECO:0000259" key="7">
    <source>
        <dbReference type="PROSITE" id="PS50198"/>
    </source>
</evidence>
<evidence type="ECO:0000256" key="4">
    <source>
        <dbReference type="PROSITE-ProRule" id="PRU00278"/>
    </source>
</evidence>
<gene>
    <name evidence="8" type="primary">pin1</name>
    <name evidence="8" type="ORF">Q9L58_004581</name>
</gene>
<reference evidence="8 9" key="1">
    <citation type="submission" date="2024-02" db="EMBL/GenBank/DDBJ databases">
        <title>Discinaceae phylogenomics.</title>
        <authorList>
            <person name="Dirks A.C."/>
            <person name="James T.Y."/>
        </authorList>
    </citation>
    <scope>NUCLEOTIDE SEQUENCE [LARGE SCALE GENOMIC DNA]</scope>
    <source>
        <strain evidence="8 9">ACD0624</strain>
    </source>
</reference>
<dbReference type="EMBL" id="JBBBZM010000050">
    <property type="protein sequence ID" value="KAL0636432.1"/>
    <property type="molecule type" value="Genomic_DNA"/>
</dbReference>